<dbReference type="InterPro" id="IPR002189">
    <property type="entry name" value="CapZ_alpha"/>
</dbReference>
<keyword evidence="2" id="KW-0009">Actin-binding</keyword>
<organism evidence="3 4">
    <name type="scientific">Abrus precatorius</name>
    <name type="common">Indian licorice</name>
    <name type="synonym">Glycine abrus</name>
    <dbReference type="NCBI Taxonomy" id="3816"/>
    <lineage>
        <taxon>Eukaryota</taxon>
        <taxon>Viridiplantae</taxon>
        <taxon>Streptophyta</taxon>
        <taxon>Embryophyta</taxon>
        <taxon>Tracheophyta</taxon>
        <taxon>Spermatophyta</taxon>
        <taxon>Magnoliopsida</taxon>
        <taxon>eudicotyledons</taxon>
        <taxon>Gunneridae</taxon>
        <taxon>Pentapetalae</taxon>
        <taxon>rosids</taxon>
        <taxon>fabids</taxon>
        <taxon>Fabales</taxon>
        <taxon>Fabaceae</taxon>
        <taxon>Papilionoideae</taxon>
        <taxon>50 kb inversion clade</taxon>
        <taxon>NPAAA clade</taxon>
        <taxon>indigoferoid/millettioid clade</taxon>
        <taxon>Abreae</taxon>
        <taxon>Abrus</taxon>
    </lineage>
</organism>
<dbReference type="FunFam" id="3.30.1140.60:FF:000003">
    <property type="entry name" value="F-actin-capping protein subunit alpha"/>
    <property type="match status" value="1"/>
</dbReference>
<gene>
    <name evidence="4" type="primary">LOC113862230</name>
</gene>
<dbReference type="AlphaFoldDB" id="A0A8B8L4J6"/>
<dbReference type="SUPFAM" id="SSF90096">
    <property type="entry name" value="Subunits of heterodimeric actin filament capping protein Capz"/>
    <property type="match status" value="1"/>
</dbReference>
<accession>A0A8B8L4J6</accession>
<evidence type="ECO:0000313" key="3">
    <source>
        <dbReference type="Proteomes" id="UP000694853"/>
    </source>
</evidence>
<dbReference type="Proteomes" id="UP000694853">
    <property type="component" value="Unplaced"/>
</dbReference>
<evidence type="ECO:0000313" key="4">
    <source>
        <dbReference type="RefSeq" id="XP_027351132.1"/>
    </source>
</evidence>
<reference evidence="4" key="2">
    <citation type="submission" date="2025-08" db="UniProtKB">
        <authorList>
            <consortium name="RefSeq"/>
        </authorList>
    </citation>
    <scope>IDENTIFICATION</scope>
    <source>
        <tissue evidence="4">Young leaves</tissue>
    </source>
</reference>
<name>A0A8B8L4J6_ABRPR</name>
<dbReference type="GO" id="GO:0051015">
    <property type="term" value="F:actin filament binding"/>
    <property type="evidence" value="ECO:0007669"/>
    <property type="project" value="TreeGrafter"/>
</dbReference>
<sequence>MAEEEEEESELSDKHKVEIAKWFLLNSPPGEIQYVAKDVKSILNNDDLYNEAASEAFPFYNKSHLISLQMPTRSGDVLVTSFGELERNAFLDPRTTQVAVVDHVKQEENKKYNVLKTKRRYVVSTLLATANWAPPNQPAQLREMRTSSFGGRLGDYTVKNVTISHAIWDFVEEVGSNVTYDDSMNLRNILWLAPLPGDSAESWWNLLHPSLFSFYTRALLLYLCN</sequence>
<dbReference type="PANTHER" id="PTHR10653">
    <property type="entry name" value="F-ACTIN-CAPPING PROTEIN SUBUNIT ALPHA"/>
    <property type="match status" value="1"/>
</dbReference>
<keyword evidence="1 2" id="KW-0117">Actin capping</keyword>
<dbReference type="RefSeq" id="XP_027351132.1">
    <property type="nucleotide sequence ID" value="XM_027495331.1"/>
</dbReference>
<dbReference type="PANTHER" id="PTHR10653:SF0">
    <property type="entry name" value="F-ACTIN-CAPPING PROTEIN SUBUNIT ALPHA"/>
    <property type="match status" value="1"/>
</dbReference>
<comment type="subunit">
    <text evidence="2">Heterodimer of an alpha and a beta subunit.</text>
</comment>
<dbReference type="Pfam" id="PF01267">
    <property type="entry name" value="F-actin_cap_A"/>
    <property type="match status" value="1"/>
</dbReference>
<reference evidence="3" key="1">
    <citation type="journal article" date="2019" name="Toxins">
        <title>Detection of Abrin-Like and Prepropulchellin-Like Toxin Genes and Transcripts Using Whole Genome Sequencing and Full-Length Transcript Sequencing of Abrus precatorius.</title>
        <authorList>
            <person name="Hovde B.T."/>
            <person name="Daligault H.E."/>
            <person name="Hanschen E.R."/>
            <person name="Kunde Y.A."/>
            <person name="Johnson M.B."/>
            <person name="Starkenburg S.R."/>
            <person name="Johnson S.L."/>
        </authorList>
    </citation>
    <scope>NUCLEOTIDE SEQUENCE [LARGE SCALE GENOMIC DNA]</scope>
</reference>
<dbReference type="OrthoDB" id="1672210at2759"/>
<evidence type="ECO:0000256" key="2">
    <source>
        <dbReference type="RuleBase" id="RU365077"/>
    </source>
</evidence>
<dbReference type="GO" id="GO:0051016">
    <property type="term" value="P:barbed-end actin filament capping"/>
    <property type="evidence" value="ECO:0007669"/>
    <property type="project" value="UniProtKB-UniRule"/>
</dbReference>
<dbReference type="KEGG" id="aprc:113862230"/>
<protein>
    <recommendedName>
        <fullName evidence="2">F-actin-capping protein subunit alpha</fullName>
    </recommendedName>
</protein>
<comment type="similarity">
    <text evidence="2">Belongs to the F-actin-capping protein alpha subunit family.</text>
</comment>
<evidence type="ECO:0000256" key="1">
    <source>
        <dbReference type="ARBA" id="ARBA00022467"/>
    </source>
</evidence>
<dbReference type="InterPro" id="IPR037282">
    <property type="entry name" value="CapZ_alpha/beta"/>
</dbReference>
<comment type="function">
    <text evidence="2">F-actin-capping proteins bind in a Ca(2+)-independent manner to the fast growing ends of actin filaments (barbed end) thereby blocking the exchange of subunits at these ends. Unlike other capping proteins (such as gelsolin and severin), these proteins do not sever actin filaments.</text>
</comment>
<keyword evidence="3" id="KW-1185">Reference proteome</keyword>
<dbReference type="Gene3D" id="3.30.1140.60">
    <property type="entry name" value="F-actin capping protein, alpha subunit"/>
    <property type="match status" value="1"/>
</dbReference>
<dbReference type="GO" id="GO:0030036">
    <property type="term" value="P:actin cytoskeleton organization"/>
    <property type="evidence" value="ECO:0007669"/>
    <property type="project" value="TreeGrafter"/>
</dbReference>
<dbReference type="GeneID" id="113862230"/>
<dbReference type="InterPro" id="IPR042489">
    <property type="entry name" value="CapZ_alpha_1"/>
</dbReference>
<dbReference type="GO" id="GO:0008290">
    <property type="term" value="C:F-actin capping protein complex"/>
    <property type="evidence" value="ECO:0007669"/>
    <property type="project" value="UniProtKB-UniRule"/>
</dbReference>
<proteinExistence type="inferred from homology"/>
<dbReference type="GO" id="GO:0030863">
    <property type="term" value="C:cortical cytoskeleton"/>
    <property type="evidence" value="ECO:0007669"/>
    <property type="project" value="TreeGrafter"/>
</dbReference>